<evidence type="ECO:0000313" key="7">
    <source>
        <dbReference type="Proteomes" id="UP000199800"/>
    </source>
</evidence>
<dbReference type="InterPro" id="IPR027461">
    <property type="entry name" value="Carboxypeptidase_A_C_sf"/>
</dbReference>
<evidence type="ECO:0000256" key="1">
    <source>
        <dbReference type="ARBA" id="ARBA00010233"/>
    </source>
</evidence>
<dbReference type="EMBL" id="FOHN01000007">
    <property type="protein sequence ID" value="SET05866.1"/>
    <property type="molecule type" value="Genomic_DNA"/>
</dbReference>
<dbReference type="InterPro" id="IPR027478">
    <property type="entry name" value="LdcA_N"/>
</dbReference>
<sequence>MRYPKFLEKNGTIGFVAPSFGCNTEPYKSAFVNAQKKFTQMGYHLDLGPNCYEGSGVGISSTPEKCGQELTEYYCSHKNDVLISCGGGELMCETLNYTDYEKIKAAPAKWYMGYSDNTNFTFLLNTLCDTASIYGPCAATFGMEPWHSSIEDAFALLTGQKKVFKGYDTWEKESLKDETNPLAAYNTTEPKILKHYPDGDIQMEGRLIGGCMDCLVNLLGTQFDNVPVFLEQYKEDGFIWFLESCELNVMSMRRAMWQMKNAGWFNYVKGFLIGRPLFFGQEMFGLDQYEAMLFHIHEFNVPVIMDADLGHLSPCLPIVSGAKAKITAKGNDLTVSYEL</sequence>
<gene>
    <name evidence="6" type="ORF">SAMN04487772_107116</name>
</gene>
<dbReference type="Pfam" id="PF02016">
    <property type="entry name" value="Peptidase_S66"/>
    <property type="match status" value="1"/>
</dbReference>
<feature type="domain" description="LD-carboxypeptidase N-terminal" evidence="4">
    <location>
        <begin position="13"/>
        <end position="135"/>
    </location>
</feature>
<dbReference type="AlphaFoldDB" id="A0A1I0BI01"/>
<dbReference type="PANTHER" id="PTHR30237">
    <property type="entry name" value="MURAMOYLTETRAPEPTIDE CARBOXYPEPTIDASE"/>
    <property type="match status" value="1"/>
</dbReference>
<dbReference type="Gene3D" id="3.50.30.60">
    <property type="entry name" value="LD-carboxypeptidase A C-terminal domain-like"/>
    <property type="match status" value="1"/>
</dbReference>
<dbReference type="OrthoDB" id="9807329at2"/>
<dbReference type="InterPro" id="IPR040921">
    <property type="entry name" value="Peptidase_S66C"/>
</dbReference>
<keyword evidence="6" id="KW-0121">Carboxypeptidase</keyword>
<evidence type="ECO:0000259" key="5">
    <source>
        <dbReference type="Pfam" id="PF17676"/>
    </source>
</evidence>
<dbReference type="Gene3D" id="3.40.50.10740">
    <property type="entry name" value="Class I glutamine amidotransferase-like"/>
    <property type="match status" value="1"/>
</dbReference>
<feature type="domain" description="LD-carboxypeptidase C-terminal" evidence="5">
    <location>
        <begin position="204"/>
        <end position="326"/>
    </location>
</feature>
<protein>
    <submittedName>
        <fullName evidence="6">Muramoyltetrapeptide carboxypeptidase LdcA (Peptidoglycan recycling)</fullName>
    </submittedName>
</protein>
<dbReference type="GO" id="GO:0004180">
    <property type="term" value="F:carboxypeptidase activity"/>
    <property type="evidence" value="ECO:0007669"/>
    <property type="project" value="UniProtKB-KW"/>
</dbReference>
<feature type="active site" description="Nucleophile" evidence="3">
    <location>
        <position position="115"/>
    </location>
</feature>
<comment type="similarity">
    <text evidence="1">Belongs to the peptidase S66 family.</text>
</comment>
<keyword evidence="6" id="KW-0645">Protease</keyword>
<proteinExistence type="inferred from homology"/>
<accession>A0A1I0BI01</accession>
<organism evidence="6 7">
    <name type="scientific">[Clostridium] polysaccharolyticum</name>
    <dbReference type="NCBI Taxonomy" id="29364"/>
    <lineage>
        <taxon>Bacteria</taxon>
        <taxon>Bacillati</taxon>
        <taxon>Bacillota</taxon>
        <taxon>Clostridia</taxon>
        <taxon>Lachnospirales</taxon>
        <taxon>Lachnospiraceae</taxon>
    </lineage>
</organism>
<feature type="active site" description="Charge relay system" evidence="3">
    <location>
        <position position="243"/>
    </location>
</feature>
<reference evidence="6 7" key="1">
    <citation type="submission" date="2016-10" db="EMBL/GenBank/DDBJ databases">
        <authorList>
            <person name="de Groot N.N."/>
        </authorList>
    </citation>
    <scope>NUCLEOTIDE SEQUENCE [LARGE SCALE GENOMIC DNA]</scope>
    <source>
        <strain evidence="6 7">DSM 1801</strain>
    </source>
</reference>
<dbReference type="Proteomes" id="UP000199800">
    <property type="component" value="Unassembled WGS sequence"/>
</dbReference>
<evidence type="ECO:0000313" key="6">
    <source>
        <dbReference type="EMBL" id="SET05866.1"/>
    </source>
</evidence>
<dbReference type="InterPro" id="IPR029062">
    <property type="entry name" value="Class_I_gatase-like"/>
</dbReference>
<name>A0A1I0BI01_9FIRM</name>
<dbReference type="PIRSF" id="PIRSF028757">
    <property type="entry name" value="LD-carboxypeptidase"/>
    <property type="match status" value="1"/>
</dbReference>
<feature type="active site" description="Charge relay system" evidence="3">
    <location>
        <position position="311"/>
    </location>
</feature>
<keyword evidence="2" id="KW-0378">Hydrolase</keyword>
<dbReference type="STRING" id="29364.SAMN04487772_107116"/>
<dbReference type="Pfam" id="PF17676">
    <property type="entry name" value="Peptidase_S66C"/>
    <property type="match status" value="1"/>
</dbReference>
<dbReference type="InterPro" id="IPR003507">
    <property type="entry name" value="S66_fam"/>
</dbReference>
<dbReference type="CDD" id="cd07062">
    <property type="entry name" value="Peptidase_S66_mccF_like"/>
    <property type="match status" value="1"/>
</dbReference>
<evidence type="ECO:0000259" key="4">
    <source>
        <dbReference type="Pfam" id="PF02016"/>
    </source>
</evidence>
<evidence type="ECO:0000256" key="2">
    <source>
        <dbReference type="ARBA" id="ARBA00022801"/>
    </source>
</evidence>
<keyword evidence="7" id="KW-1185">Reference proteome</keyword>
<dbReference type="InterPro" id="IPR040449">
    <property type="entry name" value="Peptidase_S66_N"/>
</dbReference>
<dbReference type="RefSeq" id="WP_092477459.1">
    <property type="nucleotide sequence ID" value="NZ_FOHN01000007.1"/>
</dbReference>
<dbReference type="SUPFAM" id="SSF52317">
    <property type="entry name" value="Class I glutamine amidotransferase-like"/>
    <property type="match status" value="1"/>
</dbReference>
<dbReference type="SUPFAM" id="SSF141986">
    <property type="entry name" value="LD-carboxypeptidase A C-terminal domain-like"/>
    <property type="match status" value="1"/>
</dbReference>
<evidence type="ECO:0000256" key="3">
    <source>
        <dbReference type="PIRSR" id="PIRSR028757-1"/>
    </source>
</evidence>